<gene>
    <name evidence="2" type="ORF">B5V51_3519</name>
</gene>
<accession>A0A2A4JDL9</accession>
<feature type="region of interest" description="Disordered" evidence="1">
    <location>
        <begin position="1"/>
        <end position="23"/>
    </location>
</feature>
<sequence length="128" mass="14527">MELDHSCHRSSSGTHYYTRSPDGRKYNINQAVARGLLMKYLITSQPENTQRAALVRRRAHQLPADQTLAVSRKWRAPSPKSGTHARSGEPVIREGTMSIQTGSRRRDHNNLIIIILQNNNAHYTDTHS</sequence>
<organism evidence="2">
    <name type="scientific">Heliothis virescens</name>
    <name type="common">Tobacco budworm moth</name>
    <dbReference type="NCBI Taxonomy" id="7102"/>
    <lineage>
        <taxon>Eukaryota</taxon>
        <taxon>Metazoa</taxon>
        <taxon>Ecdysozoa</taxon>
        <taxon>Arthropoda</taxon>
        <taxon>Hexapoda</taxon>
        <taxon>Insecta</taxon>
        <taxon>Pterygota</taxon>
        <taxon>Neoptera</taxon>
        <taxon>Endopterygota</taxon>
        <taxon>Lepidoptera</taxon>
        <taxon>Glossata</taxon>
        <taxon>Ditrysia</taxon>
        <taxon>Noctuoidea</taxon>
        <taxon>Noctuidae</taxon>
        <taxon>Heliothinae</taxon>
        <taxon>Heliothis</taxon>
    </lineage>
</organism>
<dbReference type="AlphaFoldDB" id="A0A2A4JDL9"/>
<reference evidence="2" key="1">
    <citation type="submission" date="2017-09" db="EMBL/GenBank/DDBJ databases">
        <title>Contemporary evolution of a Lepidopteran species, Heliothis virescens, in response to modern agricultural practices.</title>
        <authorList>
            <person name="Fritz M.L."/>
            <person name="Deyonke A.M."/>
            <person name="Papanicolaou A."/>
            <person name="Micinski S."/>
            <person name="Westbrook J."/>
            <person name="Gould F."/>
        </authorList>
    </citation>
    <scope>NUCLEOTIDE SEQUENCE [LARGE SCALE GENOMIC DNA]</scope>
    <source>
        <strain evidence="2">HvINT-</strain>
        <tissue evidence="2">Whole body</tissue>
    </source>
</reference>
<name>A0A2A4JDL9_HELVI</name>
<feature type="region of interest" description="Disordered" evidence="1">
    <location>
        <begin position="66"/>
        <end position="102"/>
    </location>
</feature>
<evidence type="ECO:0000313" key="2">
    <source>
        <dbReference type="EMBL" id="PCG69939.1"/>
    </source>
</evidence>
<proteinExistence type="predicted"/>
<dbReference type="EMBL" id="NWSH01001844">
    <property type="protein sequence ID" value="PCG69939.1"/>
    <property type="molecule type" value="Genomic_DNA"/>
</dbReference>
<comment type="caution">
    <text evidence="2">The sequence shown here is derived from an EMBL/GenBank/DDBJ whole genome shotgun (WGS) entry which is preliminary data.</text>
</comment>
<evidence type="ECO:0000256" key="1">
    <source>
        <dbReference type="SAM" id="MobiDB-lite"/>
    </source>
</evidence>
<protein>
    <submittedName>
        <fullName evidence="2">Uncharacterized protein</fullName>
    </submittedName>
</protein>